<dbReference type="AlphaFoldDB" id="A0A8H5BFZ1"/>
<keyword evidence="3" id="KW-1185">Reference proteome</keyword>
<organism evidence="2 3">
    <name type="scientific">Psilocybe cf. subviscida</name>
    <dbReference type="NCBI Taxonomy" id="2480587"/>
    <lineage>
        <taxon>Eukaryota</taxon>
        <taxon>Fungi</taxon>
        <taxon>Dikarya</taxon>
        <taxon>Basidiomycota</taxon>
        <taxon>Agaricomycotina</taxon>
        <taxon>Agaricomycetes</taxon>
        <taxon>Agaricomycetidae</taxon>
        <taxon>Agaricales</taxon>
        <taxon>Agaricineae</taxon>
        <taxon>Strophariaceae</taxon>
        <taxon>Psilocybe</taxon>
    </lineage>
</organism>
<comment type="caution">
    <text evidence="2">The sequence shown here is derived from an EMBL/GenBank/DDBJ whole genome shotgun (WGS) entry which is preliminary data.</text>
</comment>
<proteinExistence type="predicted"/>
<accession>A0A8H5BFZ1</accession>
<keyword evidence="1" id="KW-0812">Transmembrane</keyword>
<evidence type="ECO:0000256" key="1">
    <source>
        <dbReference type="SAM" id="Phobius"/>
    </source>
</evidence>
<keyword evidence="1" id="KW-1133">Transmembrane helix</keyword>
<reference evidence="2 3" key="1">
    <citation type="journal article" date="2020" name="ISME J.">
        <title>Uncovering the hidden diversity of litter-decomposition mechanisms in mushroom-forming fungi.</title>
        <authorList>
            <person name="Floudas D."/>
            <person name="Bentzer J."/>
            <person name="Ahren D."/>
            <person name="Johansson T."/>
            <person name="Persson P."/>
            <person name="Tunlid A."/>
        </authorList>
    </citation>
    <scope>NUCLEOTIDE SEQUENCE [LARGE SCALE GENOMIC DNA]</scope>
    <source>
        <strain evidence="2 3">CBS 101986</strain>
    </source>
</reference>
<gene>
    <name evidence="2" type="ORF">D9619_002205</name>
</gene>
<feature type="transmembrane region" description="Helical" evidence="1">
    <location>
        <begin position="49"/>
        <end position="72"/>
    </location>
</feature>
<feature type="transmembrane region" description="Helical" evidence="1">
    <location>
        <begin position="116"/>
        <end position="139"/>
    </location>
</feature>
<sequence>MSPTSSSLLFNATRKNRSFVSRRVGKGTCRPSDLQVETHFIYSLNADDLLIHFSVNVIGDVILVVCPIIILWRIKLSSQRDRQMILVALSTNIITTLILSVTAIFGYGPAKKDTSYIILMYMLMHMATAFTLFSCNLLVVGSTIYRAVRASASLKSTTYTETEKAIPITLTELSLSQEPQIRMRFLHHSNQKPSRRHSVA</sequence>
<dbReference type="EMBL" id="JAACJJ010000028">
    <property type="protein sequence ID" value="KAF5322353.1"/>
    <property type="molecule type" value="Genomic_DNA"/>
</dbReference>
<protein>
    <submittedName>
        <fullName evidence="2">Uncharacterized protein</fullName>
    </submittedName>
</protein>
<dbReference type="Proteomes" id="UP000567179">
    <property type="component" value="Unassembled WGS sequence"/>
</dbReference>
<keyword evidence="1" id="KW-0472">Membrane</keyword>
<dbReference type="OrthoDB" id="3229610at2759"/>
<evidence type="ECO:0000313" key="3">
    <source>
        <dbReference type="Proteomes" id="UP000567179"/>
    </source>
</evidence>
<feature type="transmembrane region" description="Helical" evidence="1">
    <location>
        <begin position="84"/>
        <end position="110"/>
    </location>
</feature>
<name>A0A8H5BFZ1_9AGAR</name>
<evidence type="ECO:0000313" key="2">
    <source>
        <dbReference type="EMBL" id="KAF5322353.1"/>
    </source>
</evidence>